<evidence type="ECO:0000256" key="1">
    <source>
        <dbReference type="SAM" id="MobiDB-lite"/>
    </source>
</evidence>
<feature type="compositionally biased region" description="Basic and acidic residues" evidence="1">
    <location>
        <begin position="78"/>
        <end position="88"/>
    </location>
</feature>
<protein>
    <recommendedName>
        <fullName evidence="4">Transposase</fullName>
    </recommendedName>
</protein>
<comment type="caution">
    <text evidence="2">The sequence shown here is derived from an EMBL/GenBank/DDBJ whole genome shotgun (WGS) entry which is preliminary data.</text>
</comment>
<reference evidence="2 3" key="1">
    <citation type="submission" date="2021-05" db="EMBL/GenBank/DDBJ databases">
        <title>Phylogenetic classification of ten novel species belonging to the genus Bifidobacterium comprising B. colchicus sp. nov., B. abeli sp. nov., B. bicoloris sp. nov., B. guerezis sp. nov., B. rosaliae sp. nov., B. santillanensis sp. nov., B. argentati sp. nov., B. amazzoni sp. nov., B. pluviali sp. nov., and B. pinnaculum sp. nov.</title>
        <authorList>
            <person name="Lugli G.A."/>
            <person name="Ruiz Garcia L."/>
            <person name="Margolles A."/>
            <person name="Ventura M."/>
        </authorList>
    </citation>
    <scope>NUCLEOTIDE SEQUENCE [LARGE SCALE GENOMIC DNA]</scope>
    <source>
        <strain evidence="2 3">6T3</strain>
    </source>
</reference>
<organism evidence="2 3">
    <name type="scientific">Bifidobacterium phasiani</name>
    <dbReference type="NCBI Taxonomy" id="2834431"/>
    <lineage>
        <taxon>Bacteria</taxon>
        <taxon>Bacillati</taxon>
        <taxon>Actinomycetota</taxon>
        <taxon>Actinomycetes</taxon>
        <taxon>Bifidobacteriales</taxon>
        <taxon>Bifidobacteriaceae</taxon>
        <taxon>Bifidobacterium</taxon>
    </lineage>
</organism>
<feature type="region of interest" description="Disordered" evidence="1">
    <location>
        <begin position="154"/>
        <end position="174"/>
    </location>
</feature>
<dbReference type="EMBL" id="JAHBBD010000023">
    <property type="protein sequence ID" value="MBW3083466.1"/>
    <property type="molecule type" value="Genomic_DNA"/>
</dbReference>
<dbReference type="Proteomes" id="UP000812844">
    <property type="component" value="Unassembled WGS sequence"/>
</dbReference>
<feature type="compositionally biased region" description="Basic and acidic residues" evidence="1">
    <location>
        <begin position="113"/>
        <end position="126"/>
    </location>
</feature>
<gene>
    <name evidence="2" type="ORF">KIH73_08885</name>
</gene>
<evidence type="ECO:0000313" key="2">
    <source>
        <dbReference type="EMBL" id="MBW3083466.1"/>
    </source>
</evidence>
<name>A0ABS6WAC9_9BIFI</name>
<feature type="compositionally biased region" description="Basic and acidic residues" evidence="1">
    <location>
        <begin position="154"/>
        <end position="164"/>
    </location>
</feature>
<proteinExistence type="predicted"/>
<sequence>MANRSETMFSAREIRYLQSLPAVESVTQNRIRYTERFKRDCMRRYSEGESPAKIFRSAGLDSSLIGYKRIERCVARWGKEEQKRRAESPEDDAMDLNIPEGERWAGNGTPPVGDRRRDPDHGELDAQTKQTFDLIIAQQARRIDELERKIRRLESHLNDRKQQETQESEPDGEQ</sequence>
<keyword evidence="3" id="KW-1185">Reference proteome</keyword>
<evidence type="ECO:0008006" key="4">
    <source>
        <dbReference type="Google" id="ProtNLM"/>
    </source>
</evidence>
<dbReference type="RefSeq" id="WP_219082667.1">
    <property type="nucleotide sequence ID" value="NZ_JAHBBD010000023.1"/>
</dbReference>
<feature type="region of interest" description="Disordered" evidence="1">
    <location>
        <begin position="78"/>
        <end position="131"/>
    </location>
</feature>
<evidence type="ECO:0000313" key="3">
    <source>
        <dbReference type="Proteomes" id="UP000812844"/>
    </source>
</evidence>
<accession>A0ABS6WAC9</accession>